<dbReference type="Gene3D" id="3.30.1660.10">
    <property type="entry name" value="Flavin-binding protein dodecin"/>
    <property type="match status" value="1"/>
</dbReference>
<dbReference type="InterPro" id="IPR025543">
    <property type="entry name" value="Dodecin-like"/>
</dbReference>
<keyword evidence="2" id="KW-1185">Reference proteome</keyword>
<dbReference type="PANTHER" id="PTHR39324">
    <property type="entry name" value="CALCIUM DODECIN"/>
    <property type="match status" value="1"/>
</dbReference>
<evidence type="ECO:0000313" key="1">
    <source>
        <dbReference type="EMBL" id="SEM57185.1"/>
    </source>
</evidence>
<accession>A0A1H7ZFX1</accession>
<dbReference type="SUPFAM" id="SSF89807">
    <property type="entry name" value="Dodecin-like"/>
    <property type="match status" value="1"/>
</dbReference>
<name>A0A1H7ZFX1_9BACT</name>
<dbReference type="NCBIfam" id="NF043052">
    <property type="entry name" value="DodecBact"/>
    <property type="match status" value="1"/>
</dbReference>
<dbReference type="PANTHER" id="PTHR39324:SF1">
    <property type="entry name" value="CALCIUM DODECIN"/>
    <property type="match status" value="1"/>
</dbReference>
<proteinExistence type="predicted"/>
<dbReference type="InterPro" id="IPR009923">
    <property type="entry name" value="Dodecin"/>
</dbReference>
<protein>
    <recommendedName>
        <fullName evidence="3">Flavin-binding protein dodecin</fullName>
    </recommendedName>
</protein>
<dbReference type="InterPro" id="IPR036694">
    <property type="entry name" value="Dodecin-like_sf"/>
</dbReference>
<dbReference type="RefSeq" id="WP_093884208.1">
    <property type="nucleotide sequence ID" value="NZ_FOBS01000023.1"/>
</dbReference>
<dbReference type="EMBL" id="FOBS01000023">
    <property type="protein sequence ID" value="SEM57185.1"/>
    <property type="molecule type" value="Genomic_DNA"/>
</dbReference>
<dbReference type="Pfam" id="PF07311">
    <property type="entry name" value="Dodecin"/>
    <property type="match status" value="1"/>
</dbReference>
<dbReference type="Proteomes" id="UP000198744">
    <property type="component" value="Unassembled WGS sequence"/>
</dbReference>
<dbReference type="InterPro" id="IPR050049">
    <property type="entry name" value="Dodecin_bact"/>
</dbReference>
<organism evidence="1 2">
    <name type="scientific">Syntrophus gentianae</name>
    <dbReference type="NCBI Taxonomy" id="43775"/>
    <lineage>
        <taxon>Bacteria</taxon>
        <taxon>Pseudomonadati</taxon>
        <taxon>Thermodesulfobacteriota</taxon>
        <taxon>Syntrophia</taxon>
        <taxon>Syntrophales</taxon>
        <taxon>Syntrophaceae</taxon>
        <taxon>Syntrophus</taxon>
    </lineage>
</organism>
<evidence type="ECO:0000313" key="2">
    <source>
        <dbReference type="Proteomes" id="UP000198744"/>
    </source>
</evidence>
<sequence>MSDRVYKKVEVVGTSKKGINEAISNAIETAAESIRNIDWFEVVETTGHVVNGKVDHFQVTLKIGFRFEED</sequence>
<dbReference type="AlphaFoldDB" id="A0A1H7ZFX1"/>
<dbReference type="OrthoDB" id="9805889at2"/>
<dbReference type="STRING" id="43775.SAMN04489760_12317"/>
<reference evidence="1 2" key="1">
    <citation type="submission" date="2016-10" db="EMBL/GenBank/DDBJ databases">
        <authorList>
            <person name="de Groot N.N."/>
        </authorList>
    </citation>
    <scope>NUCLEOTIDE SEQUENCE [LARGE SCALE GENOMIC DNA]</scope>
    <source>
        <strain evidence="1 2">DSM 8423</strain>
    </source>
</reference>
<evidence type="ECO:0008006" key="3">
    <source>
        <dbReference type="Google" id="ProtNLM"/>
    </source>
</evidence>
<gene>
    <name evidence="1" type="ORF">SAMN04489760_12317</name>
</gene>